<dbReference type="AlphaFoldDB" id="A0A2R6PZI8"/>
<dbReference type="Proteomes" id="UP000241394">
    <property type="component" value="Chromosome LG21"/>
</dbReference>
<dbReference type="OMA" id="IDYLRFR"/>
<dbReference type="SUPFAM" id="SSF82171">
    <property type="entry name" value="DPP6 N-terminal domain-like"/>
    <property type="match status" value="1"/>
</dbReference>
<sequence length="413" mass="47149">MLSWRVFYETEKSFNLLRATKYMAVEWADLPPELLQTIAGKLTIHADYIRFRAVCVNWRSSSPTTPHHLPCQLPWLMLPHGPTTHHRGFFSLSADKVHFLRLPEASPRRRRCGSSHGWLAITDESPAIFLLNPLTRAKVLLPPLSSFSNVVAFNFYDVGREYTLRAPNGDTYTLNLKQMRDFFIKKVILSSSPSSDDNYIAFAILNQTGDLAFCKNGDQSWKFIEDAKSYYEDVIYCNGLFYAVNKLGEITVCDVHGPSPRVSLICTPPQIGGDMQYVVSSSEELLLITRYLDFEFVDYQFDNVYKTMEFRVYRLDLNGPKWERVMSLGDKMLFLGENSSLALSATDFPGCKGNCIYYTDDYSESNYDGIPGDNDLGVYDLEDGSIEPLPCYPRNSISQLRWPPPIWVTPNPY</sequence>
<evidence type="ECO:0000259" key="1">
    <source>
        <dbReference type="Pfam" id="PF03478"/>
    </source>
</evidence>
<evidence type="ECO:0000313" key="3">
    <source>
        <dbReference type="Proteomes" id="UP000241394"/>
    </source>
</evidence>
<dbReference type="PANTHER" id="PTHR44259:SF114">
    <property type="entry name" value="OS06G0707300 PROTEIN"/>
    <property type="match status" value="1"/>
</dbReference>
<dbReference type="Pfam" id="PF03478">
    <property type="entry name" value="Beta-prop_KIB1-4"/>
    <property type="match status" value="1"/>
</dbReference>
<proteinExistence type="predicted"/>
<dbReference type="Gene3D" id="1.20.1280.50">
    <property type="match status" value="1"/>
</dbReference>
<dbReference type="FunCoup" id="A0A2R6PZI8">
    <property type="interactions" value="191"/>
</dbReference>
<name>A0A2R6PZI8_ACTCC</name>
<dbReference type="Gramene" id="PSR99541">
    <property type="protein sequence ID" value="PSR99541"/>
    <property type="gene ID" value="CEY00_Acc23515"/>
</dbReference>
<dbReference type="STRING" id="1590841.A0A2R6PZI8"/>
<dbReference type="InParanoid" id="A0A2R6PZI8"/>
<dbReference type="InterPro" id="IPR005174">
    <property type="entry name" value="KIB1-4_b-propeller"/>
</dbReference>
<feature type="domain" description="KIB1-4 beta-propeller" evidence="1">
    <location>
        <begin position="89"/>
        <end position="380"/>
    </location>
</feature>
<keyword evidence="3" id="KW-1185">Reference proteome</keyword>
<organism evidence="2 3">
    <name type="scientific">Actinidia chinensis var. chinensis</name>
    <name type="common">Chinese soft-hair kiwi</name>
    <dbReference type="NCBI Taxonomy" id="1590841"/>
    <lineage>
        <taxon>Eukaryota</taxon>
        <taxon>Viridiplantae</taxon>
        <taxon>Streptophyta</taxon>
        <taxon>Embryophyta</taxon>
        <taxon>Tracheophyta</taxon>
        <taxon>Spermatophyta</taxon>
        <taxon>Magnoliopsida</taxon>
        <taxon>eudicotyledons</taxon>
        <taxon>Gunneridae</taxon>
        <taxon>Pentapetalae</taxon>
        <taxon>asterids</taxon>
        <taxon>Ericales</taxon>
        <taxon>Actinidiaceae</taxon>
        <taxon>Actinidia</taxon>
    </lineage>
</organism>
<reference evidence="3" key="2">
    <citation type="journal article" date="2018" name="BMC Genomics">
        <title>A manually annotated Actinidia chinensis var. chinensis (kiwifruit) genome highlights the challenges associated with draft genomes and gene prediction in plants.</title>
        <authorList>
            <person name="Pilkington S.M."/>
            <person name="Crowhurst R."/>
            <person name="Hilario E."/>
            <person name="Nardozza S."/>
            <person name="Fraser L."/>
            <person name="Peng Y."/>
            <person name="Gunaseelan K."/>
            <person name="Simpson R."/>
            <person name="Tahir J."/>
            <person name="Deroles S.C."/>
            <person name="Templeton K."/>
            <person name="Luo Z."/>
            <person name="Davy M."/>
            <person name="Cheng C."/>
            <person name="McNeilage M."/>
            <person name="Scaglione D."/>
            <person name="Liu Y."/>
            <person name="Zhang Q."/>
            <person name="Datson P."/>
            <person name="De Silva N."/>
            <person name="Gardiner S.E."/>
            <person name="Bassett H."/>
            <person name="Chagne D."/>
            <person name="McCallum J."/>
            <person name="Dzierzon H."/>
            <person name="Deng C."/>
            <person name="Wang Y.Y."/>
            <person name="Barron L."/>
            <person name="Manako K."/>
            <person name="Bowen J."/>
            <person name="Foster T.M."/>
            <person name="Erridge Z.A."/>
            <person name="Tiffin H."/>
            <person name="Waite C.N."/>
            <person name="Davies K.M."/>
            <person name="Grierson E.P."/>
            <person name="Laing W.A."/>
            <person name="Kirk R."/>
            <person name="Chen X."/>
            <person name="Wood M."/>
            <person name="Montefiori M."/>
            <person name="Brummell D.A."/>
            <person name="Schwinn K.E."/>
            <person name="Catanach A."/>
            <person name="Fullerton C."/>
            <person name="Li D."/>
            <person name="Meiyalaghan S."/>
            <person name="Nieuwenhuizen N."/>
            <person name="Read N."/>
            <person name="Prakash R."/>
            <person name="Hunter D."/>
            <person name="Zhang H."/>
            <person name="McKenzie M."/>
            <person name="Knabel M."/>
            <person name="Harris A."/>
            <person name="Allan A.C."/>
            <person name="Gleave A."/>
            <person name="Chen A."/>
            <person name="Janssen B.J."/>
            <person name="Plunkett B."/>
            <person name="Ampomah-Dwamena C."/>
            <person name="Voogd C."/>
            <person name="Leif D."/>
            <person name="Lafferty D."/>
            <person name="Souleyre E.J.F."/>
            <person name="Varkonyi-Gasic E."/>
            <person name="Gambi F."/>
            <person name="Hanley J."/>
            <person name="Yao J.L."/>
            <person name="Cheung J."/>
            <person name="David K.M."/>
            <person name="Warren B."/>
            <person name="Marsh K."/>
            <person name="Snowden K.C."/>
            <person name="Lin-Wang K."/>
            <person name="Brian L."/>
            <person name="Martinez-Sanchez M."/>
            <person name="Wang M."/>
            <person name="Ileperuma N."/>
            <person name="Macnee N."/>
            <person name="Campin R."/>
            <person name="McAtee P."/>
            <person name="Drummond R.S.M."/>
            <person name="Espley R.V."/>
            <person name="Ireland H.S."/>
            <person name="Wu R."/>
            <person name="Atkinson R.G."/>
            <person name="Karunairetnam S."/>
            <person name="Bulley S."/>
            <person name="Chunkath S."/>
            <person name="Hanley Z."/>
            <person name="Storey R."/>
            <person name="Thrimawithana A.H."/>
            <person name="Thomson S."/>
            <person name="David C."/>
            <person name="Testolin R."/>
            <person name="Huang H."/>
            <person name="Hellens R.P."/>
            <person name="Schaffer R.J."/>
        </authorList>
    </citation>
    <scope>NUCLEOTIDE SEQUENCE [LARGE SCALE GENOMIC DNA]</scope>
    <source>
        <strain evidence="3">cv. Red5</strain>
    </source>
</reference>
<dbReference type="EMBL" id="NKQK01000021">
    <property type="protein sequence ID" value="PSR99541.1"/>
    <property type="molecule type" value="Genomic_DNA"/>
</dbReference>
<dbReference type="PANTHER" id="PTHR44259">
    <property type="entry name" value="OS07G0183000 PROTEIN-RELATED"/>
    <property type="match status" value="1"/>
</dbReference>
<accession>A0A2R6PZI8</accession>
<gene>
    <name evidence="2" type="ORF">CEY00_Acc23515</name>
</gene>
<protein>
    <submittedName>
        <fullName evidence="2">F-box protein</fullName>
    </submittedName>
</protein>
<reference evidence="2 3" key="1">
    <citation type="submission" date="2017-07" db="EMBL/GenBank/DDBJ databases">
        <title>An improved, manually edited Actinidia chinensis var. chinensis (kiwifruit) genome highlights the challenges associated with draft genomes and gene prediction in plants.</title>
        <authorList>
            <person name="Pilkington S."/>
            <person name="Crowhurst R."/>
            <person name="Hilario E."/>
            <person name="Nardozza S."/>
            <person name="Fraser L."/>
            <person name="Peng Y."/>
            <person name="Gunaseelan K."/>
            <person name="Simpson R."/>
            <person name="Tahir J."/>
            <person name="Deroles S."/>
            <person name="Templeton K."/>
            <person name="Luo Z."/>
            <person name="Davy M."/>
            <person name="Cheng C."/>
            <person name="Mcneilage M."/>
            <person name="Scaglione D."/>
            <person name="Liu Y."/>
            <person name="Zhang Q."/>
            <person name="Datson P."/>
            <person name="De Silva N."/>
            <person name="Gardiner S."/>
            <person name="Bassett H."/>
            <person name="Chagne D."/>
            <person name="Mccallum J."/>
            <person name="Dzierzon H."/>
            <person name="Deng C."/>
            <person name="Wang Y.-Y."/>
            <person name="Barron N."/>
            <person name="Manako K."/>
            <person name="Bowen J."/>
            <person name="Foster T."/>
            <person name="Erridge Z."/>
            <person name="Tiffin H."/>
            <person name="Waite C."/>
            <person name="Davies K."/>
            <person name="Grierson E."/>
            <person name="Laing W."/>
            <person name="Kirk R."/>
            <person name="Chen X."/>
            <person name="Wood M."/>
            <person name="Montefiori M."/>
            <person name="Brummell D."/>
            <person name="Schwinn K."/>
            <person name="Catanach A."/>
            <person name="Fullerton C."/>
            <person name="Li D."/>
            <person name="Meiyalaghan S."/>
            <person name="Nieuwenhuizen N."/>
            <person name="Read N."/>
            <person name="Prakash R."/>
            <person name="Hunter D."/>
            <person name="Zhang H."/>
            <person name="Mckenzie M."/>
            <person name="Knabel M."/>
            <person name="Harris A."/>
            <person name="Allan A."/>
            <person name="Chen A."/>
            <person name="Janssen B."/>
            <person name="Plunkett B."/>
            <person name="Dwamena C."/>
            <person name="Voogd C."/>
            <person name="Leif D."/>
            <person name="Lafferty D."/>
            <person name="Souleyre E."/>
            <person name="Varkonyi-Gasic E."/>
            <person name="Gambi F."/>
            <person name="Hanley J."/>
            <person name="Yao J.-L."/>
            <person name="Cheung J."/>
            <person name="David K."/>
            <person name="Warren B."/>
            <person name="Marsh K."/>
            <person name="Snowden K."/>
            <person name="Lin-Wang K."/>
            <person name="Brian L."/>
            <person name="Martinez-Sanchez M."/>
            <person name="Wang M."/>
            <person name="Ileperuma N."/>
            <person name="Macnee N."/>
            <person name="Campin R."/>
            <person name="Mcatee P."/>
            <person name="Drummond R."/>
            <person name="Espley R."/>
            <person name="Ireland H."/>
            <person name="Wu R."/>
            <person name="Atkinson R."/>
            <person name="Karunairetnam S."/>
            <person name="Bulley S."/>
            <person name="Chunkath S."/>
            <person name="Hanley Z."/>
            <person name="Storey R."/>
            <person name="Thrimawithana A."/>
            <person name="Thomson S."/>
            <person name="David C."/>
            <person name="Testolin R."/>
        </authorList>
    </citation>
    <scope>NUCLEOTIDE SEQUENCE [LARGE SCALE GENOMIC DNA]</scope>
    <source>
        <strain evidence="3">cv. Red5</strain>
        <tissue evidence="2">Young leaf</tissue>
    </source>
</reference>
<dbReference type="InterPro" id="IPR050942">
    <property type="entry name" value="F-box_BR-signaling"/>
</dbReference>
<evidence type="ECO:0000313" key="2">
    <source>
        <dbReference type="EMBL" id="PSR99541.1"/>
    </source>
</evidence>
<comment type="caution">
    <text evidence="2">The sequence shown here is derived from an EMBL/GenBank/DDBJ whole genome shotgun (WGS) entry which is preliminary data.</text>
</comment>
<dbReference type="OrthoDB" id="600964at2759"/>